<evidence type="ECO:0000256" key="14">
    <source>
        <dbReference type="ARBA" id="ARBA00022984"/>
    </source>
</evidence>
<dbReference type="FunFam" id="3.30.1490.20:FF:000007">
    <property type="entry name" value="D-alanine--D-alanine ligase"/>
    <property type="match status" value="1"/>
</dbReference>
<dbReference type="InterPro" id="IPR005905">
    <property type="entry name" value="D_ala_D_ala"/>
</dbReference>
<dbReference type="Pfam" id="PF07478">
    <property type="entry name" value="Dala_Dala_lig_C"/>
    <property type="match status" value="1"/>
</dbReference>
<feature type="binding site" evidence="24">
    <location>
        <position position="307"/>
    </location>
    <ligand>
        <name>Mg(2+)</name>
        <dbReference type="ChEBI" id="CHEBI:18420"/>
        <label>2</label>
    </ligand>
</feature>
<keyword evidence="9 24" id="KW-0479">Metal-binding</keyword>
<feature type="active site" evidence="23">
    <location>
        <position position="15"/>
    </location>
</feature>
<dbReference type="FunFam" id="3.30.470.20:FF:000008">
    <property type="entry name" value="D-alanine--D-alanine ligase"/>
    <property type="match status" value="1"/>
</dbReference>
<accession>A0A1M4TNF4</accession>
<proteinExistence type="inferred from homology"/>
<protein>
    <recommendedName>
        <fullName evidence="19 22">D-alanine--D-alanine ligase</fullName>
        <ecNumber evidence="6 22">6.3.2.4</ecNumber>
    </recommendedName>
    <alternativeName>
        <fullName evidence="21 22">D-Ala-D-Ala ligase</fullName>
    </alternativeName>
    <alternativeName>
        <fullName evidence="20 22">D-alanylalanine synthetase</fullName>
    </alternativeName>
</protein>
<dbReference type="Gene3D" id="3.40.50.20">
    <property type="match status" value="1"/>
</dbReference>
<evidence type="ECO:0000256" key="9">
    <source>
        <dbReference type="ARBA" id="ARBA00022723"/>
    </source>
</evidence>
<dbReference type="HAMAP" id="MF_00047">
    <property type="entry name" value="Dala_Dala_lig"/>
    <property type="match status" value="1"/>
</dbReference>
<evidence type="ECO:0000256" key="4">
    <source>
        <dbReference type="ARBA" id="ARBA00004752"/>
    </source>
</evidence>
<dbReference type="NCBIfam" id="NF002528">
    <property type="entry name" value="PRK01966.1-4"/>
    <property type="match status" value="1"/>
</dbReference>
<evidence type="ECO:0000256" key="10">
    <source>
        <dbReference type="ARBA" id="ARBA00022741"/>
    </source>
</evidence>
<dbReference type="AlphaFoldDB" id="A0A1M4TNF4"/>
<dbReference type="PANTHER" id="PTHR23132">
    <property type="entry name" value="D-ALANINE--D-ALANINE LIGASE"/>
    <property type="match status" value="1"/>
</dbReference>
<feature type="binding site" evidence="24">
    <location>
        <position position="294"/>
    </location>
    <ligand>
        <name>Mg(2+)</name>
        <dbReference type="ChEBI" id="CHEBI:18420"/>
        <label>1</label>
    </ligand>
</feature>
<evidence type="ECO:0000256" key="11">
    <source>
        <dbReference type="ARBA" id="ARBA00022840"/>
    </source>
</evidence>
<evidence type="ECO:0000256" key="17">
    <source>
        <dbReference type="ARBA" id="ARBA00047614"/>
    </source>
</evidence>
<dbReference type="InterPro" id="IPR000291">
    <property type="entry name" value="D-Ala_lig_Van_CS"/>
</dbReference>
<comment type="subcellular location">
    <subcellularLocation>
        <location evidence="3 22">Cytoplasm</location>
    </subcellularLocation>
</comment>
<dbReference type="InterPro" id="IPR016185">
    <property type="entry name" value="PreATP-grasp_dom_sf"/>
</dbReference>
<dbReference type="GO" id="GO:0071555">
    <property type="term" value="P:cell wall organization"/>
    <property type="evidence" value="ECO:0007669"/>
    <property type="project" value="UniProtKB-KW"/>
</dbReference>
<dbReference type="PIRSF" id="PIRSF039102">
    <property type="entry name" value="Ddl/VanB"/>
    <property type="match status" value="1"/>
</dbReference>
<dbReference type="RefSeq" id="WP_072973287.1">
    <property type="nucleotide sequence ID" value="NZ_FQTY01000002.1"/>
</dbReference>
<dbReference type="GO" id="GO:0008716">
    <property type="term" value="F:D-alanine-D-alanine ligase activity"/>
    <property type="evidence" value="ECO:0007669"/>
    <property type="project" value="UniProtKB-UniRule"/>
</dbReference>
<keyword evidence="13 22" id="KW-0133">Cell shape</keyword>
<dbReference type="PROSITE" id="PS50975">
    <property type="entry name" value="ATP_GRASP"/>
    <property type="match status" value="1"/>
</dbReference>
<keyword evidence="16 22" id="KW-0961">Cell wall biogenesis/degradation</keyword>
<feature type="binding site" evidence="24">
    <location>
        <position position="309"/>
    </location>
    <ligand>
        <name>Mg(2+)</name>
        <dbReference type="ChEBI" id="CHEBI:18420"/>
        <label>2</label>
    </ligand>
</feature>
<dbReference type="InterPro" id="IPR013815">
    <property type="entry name" value="ATP_grasp_subdomain_1"/>
</dbReference>
<evidence type="ECO:0000256" key="7">
    <source>
        <dbReference type="ARBA" id="ARBA00022490"/>
    </source>
</evidence>
<comment type="function">
    <text evidence="2 22">Cell wall formation.</text>
</comment>
<dbReference type="GO" id="GO:0008360">
    <property type="term" value="P:regulation of cell shape"/>
    <property type="evidence" value="ECO:0007669"/>
    <property type="project" value="UniProtKB-KW"/>
</dbReference>
<dbReference type="SUPFAM" id="SSF52440">
    <property type="entry name" value="PreATP-grasp domain"/>
    <property type="match status" value="1"/>
</dbReference>
<feature type="active site" evidence="23">
    <location>
        <position position="318"/>
    </location>
</feature>
<feature type="active site" evidence="23">
    <location>
        <position position="184"/>
    </location>
</feature>
<evidence type="ECO:0000256" key="8">
    <source>
        <dbReference type="ARBA" id="ARBA00022598"/>
    </source>
</evidence>
<dbReference type="GO" id="GO:0005524">
    <property type="term" value="F:ATP binding"/>
    <property type="evidence" value="ECO:0007669"/>
    <property type="project" value="UniProtKB-UniRule"/>
</dbReference>
<keyword evidence="11 25" id="KW-0067">ATP-binding</keyword>
<dbReference type="UniPathway" id="UPA00219"/>
<evidence type="ECO:0000256" key="3">
    <source>
        <dbReference type="ARBA" id="ARBA00004496"/>
    </source>
</evidence>
<comment type="catalytic activity">
    <reaction evidence="17 22">
        <text>2 D-alanine + ATP = D-alanyl-D-alanine + ADP + phosphate + H(+)</text>
        <dbReference type="Rhea" id="RHEA:11224"/>
        <dbReference type="ChEBI" id="CHEBI:15378"/>
        <dbReference type="ChEBI" id="CHEBI:30616"/>
        <dbReference type="ChEBI" id="CHEBI:43474"/>
        <dbReference type="ChEBI" id="CHEBI:57416"/>
        <dbReference type="ChEBI" id="CHEBI:57822"/>
        <dbReference type="ChEBI" id="CHEBI:456216"/>
        <dbReference type="EC" id="6.3.2.4"/>
    </reaction>
</comment>
<dbReference type="GeneID" id="90996393"/>
<evidence type="ECO:0000256" key="19">
    <source>
        <dbReference type="ARBA" id="ARBA00068427"/>
    </source>
</evidence>
<evidence type="ECO:0000256" key="2">
    <source>
        <dbReference type="ARBA" id="ARBA00003921"/>
    </source>
</evidence>
<dbReference type="GO" id="GO:0005829">
    <property type="term" value="C:cytosol"/>
    <property type="evidence" value="ECO:0007669"/>
    <property type="project" value="TreeGrafter"/>
</dbReference>
<evidence type="ECO:0000256" key="23">
    <source>
        <dbReference type="PIRSR" id="PIRSR039102-1"/>
    </source>
</evidence>
<evidence type="ECO:0000256" key="21">
    <source>
        <dbReference type="ARBA" id="ARBA00077154"/>
    </source>
</evidence>
<organism evidence="27 28">
    <name type="scientific">Tissierella praeacuta DSM 18095</name>
    <dbReference type="NCBI Taxonomy" id="1123404"/>
    <lineage>
        <taxon>Bacteria</taxon>
        <taxon>Bacillati</taxon>
        <taxon>Bacillota</taxon>
        <taxon>Tissierellia</taxon>
        <taxon>Tissierellales</taxon>
        <taxon>Tissierellaceae</taxon>
        <taxon>Tissierella</taxon>
    </lineage>
</organism>
<comment type="pathway">
    <text evidence="18">Glycan biosynthesis.</text>
</comment>
<evidence type="ECO:0000256" key="16">
    <source>
        <dbReference type="ARBA" id="ARBA00023316"/>
    </source>
</evidence>
<evidence type="ECO:0000313" key="28">
    <source>
        <dbReference type="Proteomes" id="UP000184114"/>
    </source>
</evidence>
<evidence type="ECO:0000256" key="18">
    <source>
        <dbReference type="ARBA" id="ARBA00060592"/>
    </source>
</evidence>
<evidence type="ECO:0000256" key="6">
    <source>
        <dbReference type="ARBA" id="ARBA00012216"/>
    </source>
</evidence>
<dbReference type="EC" id="6.3.2.4" evidence="6 22"/>
<keyword evidence="7 22" id="KW-0963">Cytoplasm</keyword>
<evidence type="ECO:0000256" key="20">
    <source>
        <dbReference type="ARBA" id="ARBA00076288"/>
    </source>
</evidence>
<name>A0A1M4TNF4_9FIRM</name>
<feature type="binding site" evidence="24">
    <location>
        <position position="307"/>
    </location>
    <ligand>
        <name>Mg(2+)</name>
        <dbReference type="ChEBI" id="CHEBI:18420"/>
        <label>1</label>
    </ligand>
</feature>
<sequence length="357" mass="40103">MKTNIYVLCGGKSVEHDISLRSASAIINAIDREKYNVYPIYITNEGSWCNLGLLEGRINNPDELRRTSSSSIAFSIGEFLTKVLKDDEKNLVFPALHGPNGEDGTIQGLLELLDIPYVGNEVLSSALAMDKVMTKDLLSRHNIPQVKYVPINLHNWKENEEKSYETVEDQIGYPCYIKPSNGGSSVGISRAENREELIASFKDAFRYDCKIIIEKELAAREMQISVVGNNNPKASVPGEFIMERPFFDYNAKYIDGKLIPVIPARLEPEVSDKVRETAVKAFKILNCYGLARVDIFVTDENEIFVNEVNTMPGFTAVSMTPVLWGATDGTTYEELIEKLINLALERYNEKKSIVNTR</sequence>
<evidence type="ECO:0000259" key="26">
    <source>
        <dbReference type="PROSITE" id="PS50975"/>
    </source>
</evidence>
<reference evidence="28" key="1">
    <citation type="submission" date="2016-11" db="EMBL/GenBank/DDBJ databases">
        <authorList>
            <person name="Varghese N."/>
            <person name="Submissions S."/>
        </authorList>
    </citation>
    <scope>NUCLEOTIDE SEQUENCE [LARGE SCALE GENOMIC DNA]</scope>
    <source>
        <strain evidence="28">DSM 18095</strain>
    </source>
</reference>
<dbReference type="SUPFAM" id="SSF56059">
    <property type="entry name" value="Glutathione synthetase ATP-binding domain-like"/>
    <property type="match status" value="1"/>
</dbReference>
<dbReference type="Pfam" id="PF01820">
    <property type="entry name" value="Dala_Dala_lig_N"/>
    <property type="match status" value="1"/>
</dbReference>
<evidence type="ECO:0000256" key="1">
    <source>
        <dbReference type="ARBA" id="ARBA00001936"/>
    </source>
</evidence>
<comment type="cofactor">
    <cofactor evidence="1">
        <name>Mn(2+)</name>
        <dbReference type="ChEBI" id="CHEBI:29035"/>
    </cofactor>
</comment>
<keyword evidence="28" id="KW-1185">Reference proteome</keyword>
<dbReference type="NCBIfam" id="TIGR01205">
    <property type="entry name" value="D_ala_D_alaTIGR"/>
    <property type="match status" value="1"/>
</dbReference>
<evidence type="ECO:0000256" key="25">
    <source>
        <dbReference type="PROSITE-ProRule" id="PRU00409"/>
    </source>
</evidence>
<dbReference type="GO" id="GO:0009252">
    <property type="term" value="P:peptidoglycan biosynthetic process"/>
    <property type="evidence" value="ECO:0007669"/>
    <property type="project" value="UniProtKB-UniRule"/>
</dbReference>
<comment type="pathway">
    <text evidence="4 22">Cell wall biogenesis; peptidoglycan biosynthesis.</text>
</comment>
<dbReference type="PROSITE" id="PS00843">
    <property type="entry name" value="DALA_DALA_LIGASE_1"/>
    <property type="match status" value="1"/>
</dbReference>
<evidence type="ECO:0000313" key="27">
    <source>
        <dbReference type="EMBL" id="SHE45906.1"/>
    </source>
</evidence>
<evidence type="ECO:0000256" key="5">
    <source>
        <dbReference type="ARBA" id="ARBA00010871"/>
    </source>
</evidence>
<dbReference type="EMBL" id="FQTY01000002">
    <property type="protein sequence ID" value="SHE45906.1"/>
    <property type="molecule type" value="Genomic_DNA"/>
</dbReference>
<comment type="cofactor">
    <cofactor evidence="24">
        <name>Mg(2+)</name>
        <dbReference type="ChEBI" id="CHEBI:18420"/>
    </cofactor>
    <cofactor evidence="24">
        <name>Mn(2+)</name>
        <dbReference type="ChEBI" id="CHEBI:29035"/>
    </cofactor>
    <text evidence="24">Binds 2 magnesium or manganese ions per subunit.</text>
</comment>
<dbReference type="PROSITE" id="PS00844">
    <property type="entry name" value="DALA_DALA_LIGASE_2"/>
    <property type="match status" value="1"/>
</dbReference>
<evidence type="ECO:0000256" key="22">
    <source>
        <dbReference type="HAMAP-Rule" id="MF_00047"/>
    </source>
</evidence>
<keyword evidence="12 24" id="KW-0460">Magnesium</keyword>
<dbReference type="STRING" id="1123404.SAMN02745784_00764"/>
<dbReference type="PANTHER" id="PTHR23132:SF25">
    <property type="entry name" value="D-ALANINE--D-ALANINE LIGASE A"/>
    <property type="match status" value="1"/>
</dbReference>
<evidence type="ECO:0000256" key="12">
    <source>
        <dbReference type="ARBA" id="ARBA00022842"/>
    </source>
</evidence>
<evidence type="ECO:0000256" key="15">
    <source>
        <dbReference type="ARBA" id="ARBA00023211"/>
    </source>
</evidence>
<dbReference type="InterPro" id="IPR011095">
    <property type="entry name" value="Dala_Dala_lig_C"/>
</dbReference>
<dbReference type="GO" id="GO:0046872">
    <property type="term" value="F:metal ion binding"/>
    <property type="evidence" value="ECO:0007669"/>
    <property type="project" value="UniProtKB-KW"/>
</dbReference>
<keyword evidence="15 24" id="KW-0464">Manganese</keyword>
<dbReference type="Gene3D" id="3.30.470.20">
    <property type="entry name" value="ATP-grasp fold, B domain"/>
    <property type="match status" value="1"/>
</dbReference>
<keyword evidence="8 22" id="KW-0436">Ligase</keyword>
<gene>
    <name evidence="22" type="primary">ddl</name>
    <name evidence="27" type="ORF">SAMN02745784_00764</name>
</gene>
<keyword evidence="14 22" id="KW-0573">Peptidoglycan synthesis</keyword>
<evidence type="ECO:0000256" key="24">
    <source>
        <dbReference type="PIRSR" id="PIRSR039102-3"/>
    </source>
</evidence>
<comment type="similarity">
    <text evidence="5 22">Belongs to the D-alanine--D-alanine ligase family.</text>
</comment>
<dbReference type="Proteomes" id="UP000184114">
    <property type="component" value="Unassembled WGS sequence"/>
</dbReference>
<dbReference type="NCBIfam" id="NF002526">
    <property type="entry name" value="PRK01966.1-2"/>
    <property type="match status" value="1"/>
</dbReference>
<dbReference type="InterPro" id="IPR011761">
    <property type="entry name" value="ATP-grasp"/>
</dbReference>
<dbReference type="InterPro" id="IPR011127">
    <property type="entry name" value="Dala_Dala_lig_N"/>
</dbReference>
<dbReference type="Gene3D" id="3.30.1490.20">
    <property type="entry name" value="ATP-grasp fold, A domain"/>
    <property type="match status" value="1"/>
</dbReference>
<keyword evidence="10 25" id="KW-0547">Nucleotide-binding</keyword>
<evidence type="ECO:0000256" key="13">
    <source>
        <dbReference type="ARBA" id="ARBA00022960"/>
    </source>
</evidence>
<feature type="domain" description="ATP-grasp" evidence="26">
    <location>
        <begin position="135"/>
        <end position="341"/>
    </location>
</feature>